<dbReference type="AlphaFoldDB" id="A0A4U0PX68"/>
<dbReference type="OrthoDB" id="6688863at2"/>
<sequence>MSHESRRRGVRGTVVKYLVPFKPAAAIYHAIRDDAGGAPARAPRLEQSAQALTRKVSPICGMRSLRLDETDTLLAMTGNPRILRALAVRHGGAVVEISGGDVEFDAPLFTPVVGLANGYGDLASTLADRVGGRRGFALRRWPACHRRQRAFAMRLRLTKADGGRP</sequence>
<comment type="caution">
    <text evidence="1">The sequence shown here is derived from an EMBL/GenBank/DDBJ whole genome shotgun (WGS) entry which is preliminary data.</text>
</comment>
<accession>A0A4U0PX68</accession>
<protein>
    <submittedName>
        <fullName evidence="1">Uncharacterized protein</fullName>
    </submittedName>
</protein>
<dbReference type="InterPro" id="IPR009679">
    <property type="entry name" value="Phage_186_CII-like"/>
</dbReference>
<evidence type="ECO:0000313" key="1">
    <source>
        <dbReference type="EMBL" id="TJZ73176.1"/>
    </source>
</evidence>
<evidence type="ECO:0000313" key="2">
    <source>
        <dbReference type="Proteomes" id="UP000310016"/>
    </source>
</evidence>
<dbReference type="Proteomes" id="UP000310016">
    <property type="component" value="Unassembled WGS sequence"/>
</dbReference>
<dbReference type="EMBL" id="SUMF01000011">
    <property type="protein sequence ID" value="TJZ73176.1"/>
    <property type="molecule type" value="Genomic_DNA"/>
</dbReference>
<dbReference type="Pfam" id="PF06892">
    <property type="entry name" value="Phage_CP76"/>
    <property type="match status" value="1"/>
</dbReference>
<organism evidence="1 2">
    <name type="scientific">Chitiniphilus eburneus</name>
    <dbReference type="NCBI Taxonomy" id="2571148"/>
    <lineage>
        <taxon>Bacteria</taxon>
        <taxon>Pseudomonadati</taxon>
        <taxon>Pseudomonadota</taxon>
        <taxon>Betaproteobacteria</taxon>
        <taxon>Neisseriales</taxon>
        <taxon>Chitinibacteraceae</taxon>
        <taxon>Chitiniphilus</taxon>
    </lineage>
</organism>
<proteinExistence type="predicted"/>
<dbReference type="GO" id="GO:0003677">
    <property type="term" value="F:DNA binding"/>
    <property type="evidence" value="ECO:0007669"/>
    <property type="project" value="InterPro"/>
</dbReference>
<dbReference type="RefSeq" id="WP_136773534.1">
    <property type="nucleotide sequence ID" value="NZ_CP156074.1"/>
</dbReference>
<name>A0A4U0PX68_9NEIS</name>
<gene>
    <name evidence="1" type="ORF">FAZ21_11195</name>
</gene>
<reference evidence="1 2" key="1">
    <citation type="submission" date="2019-04" db="EMBL/GenBank/DDBJ databases">
        <title>Chitiniphilus eburnea sp. nov., a novel chitinolytic bacterium isolated from aquaculture sludge.</title>
        <authorList>
            <person name="Sheng M."/>
        </authorList>
    </citation>
    <scope>NUCLEOTIDE SEQUENCE [LARGE SCALE GENOMIC DNA]</scope>
    <source>
        <strain evidence="1 2">HX-2-15</strain>
    </source>
</reference>
<keyword evidence="2" id="KW-1185">Reference proteome</keyword>